<keyword evidence="1" id="KW-0378">Hydrolase</keyword>
<reference evidence="1" key="1">
    <citation type="submission" date="2014-09" db="EMBL/GenBank/DDBJ databases">
        <authorList>
            <person name="Magalhaes I.L.F."/>
            <person name="Oliveira U."/>
            <person name="Santos F.R."/>
            <person name="Vidigal T.H.D.A."/>
            <person name="Brescovit A.D."/>
            <person name="Santos A.J."/>
        </authorList>
    </citation>
    <scope>NUCLEOTIDE SEQUENCE</scope>
    <source>
        <tissue evidence="1">Shoot tissue taken approximately 20 cm above the soil surface</tissue>
    </source>
</reference>
<dbReference type="GO" id="GO:0004386">
    <property type="term" value="F:helicase activity"/>
    <property type="evidence" value="ECO:0007669"/>
    <property type="project" value="UniProtKB-KW"/>
</dbReference>
<sequence length="90" mass="10245">MVMRTFYLVFLPQELGSVCTFILRETVHNTTFVHETLFQEITQLFLGSFRLGNHLIIKVNSVKASLQCHSITDPQGAKDVLTNRLSCCRS</sequence>
<dbReference type="AlphaFoldDB" id="A0A0A9EAB7"/>
<accession>A0A0A9EAB7</accession>
<keyword evidence="1" id="KW-0347">Helicase</keyword>
<protein>
    <submittedName>
        <fullName evidence="1">DNA helicase hus2, putative</fullName>
    </submittedName>
</protein>
<evidence type="ECO:0000313" key="1">
    <source>
        <dbReference type="EMBL" id="JAD94860.1"/>
    </source>
</evidence>
<dbReference type="EMBL" id="GBRH01203035">
    <property type="protein sequence ID" value="JAD94860.1"/>
    <property type="molecule type" value="Transcribed_RNA"/>
</dbReference>
<name>A0A0A9EAB7_ARUDO</name>
<organism evidence="1">
    <name type="scientific">Arundo donax</name>
    <name type="common">Giant reed</name>
    <name type="synonym">Donax arundinaceus</name>
    <dbReference type="NCBI Taxonomy" id="35708"/>
    <lineage>
        <taxon>Eukaryota</taxon>
        <taxon>Viridiplantae</taxon>
        <taxon>Streptophyta</taxon>
        <taxon>Embryophyta</taxon>
        <taxon>Tracheophyta</taxon>
        <taxon>Spermatophyta</taxon>
        <taxon>Magnoliopsida</taxon>
        <taxon>Liliopsida</taxon>
        <taxon>Poales</taxon>
        <taxon>Poaceae</taxon>
        <taxon>PACMAD clade</taxon>
        <taxon>Arundinoideae</taxon>
        <taxon>Arundineae</taxon>
        <taxon>Arundo</taxon>
    </lineage>
</organism>
<reference evidence="1" key="2">
    <citation type="journal article" date="2015" name="Data Brief">
        <title>Shoot transcriptome of the giant reed, Arundo donax.</title>
        <authorList>
            <person name="Barrero R.A."/>
            <person name="Guerrero F.D."/>
            <person name="Moolhuijzen P."/>
            <person name="Goolsby J.A."/>
            <person name="Tidwell J."/>
            <person name="Bellgard S.E."/>
            <person name="Bellgard M.I."/>
        </authorList>
    </citation>
    <scope>NUCLEOTIDE SEQUENCE</scope>
    <source>
        <tissue evidence="1">Shoot tissue taken approximately 20 cm above the soil surface</tissue>
    </source>
</reference>
<keyword evidence="1" id="KW-0547">Nucleotide-binding</keyword>
<keyword evidence="1" id="KW-0067">ATP-binding</keyword>
<proteinExistence type="predicted"/>